<evidence type="ECO:0000256" key="1">
    <source>
        <dbReference type="SAM" id="SignalP"/>
    </source>
</evidence>
<feature type="signal peptide" evidence="1">
    <location>
        <begin position="1"/>
        <end position="28"/>
    </location>
</feature>
<dbReference type="OrthoDB" id="69003at2759"/>
<name>A0A0A7CN14_ACHHY</name>
<evidence type="ECO:0000313" key="4">
    <source>
        <dbReference type="Proteomes" id="UP000243579"/>
    </source>
</evidence>
<protein>
    <submittedName>
        <fullName evidence="2">Secreted protein</fullName>
    </submittedName>
</protein>
<evidence type="ECO:0000313" key="3">
    <source>
        <dbReference type="EMBL" id="OQR94790.1"/>
    </source>
</evidence>
<dbReference type="AlphaFoldDB" id="A0A0A7CN14"/>
<feature type="chain" id="PRO_5002027365" evidence="1">
    <location>
        <begin position="29"/>
        <end position="185"/>
    </location>
</feature>
<organism evidence="2">
    <name type="scientific">Achlya hypogyna</name>
    <name type="common">Oomycete</name>
    <name type="synonym">Protoachlya hypogyna</name>
    <dbReference type="NCBI Taxonomy" id="1202772"/>
    <lineage>
        <taxon>Eukaryota</taxon>
        <taxon>Sar</taxon>
        <taxon>Stramenopiles</taxon>
        <taxon>Oomycota</taxon>
        <taxon>Saprolegniomycetes</taxon>
        <taxon>Saprolegniales</taxon>
        <taxon>Achlyaceae</taxon>
        <taxon>Achlya</taxon>
    </lineage>
</organism>
<dbReference type="Proteomes" id="UP000243579">
    <property type="component" value="Unassembled WGS sequence"/>
</dbReference>
<dbReference type="EMBL" id="KM038358">
    <property type="protein sequence ID" value="AIG55819.1"/>
    <property type="molecule type" value="Genomic_DNA"/>
</dbReference>
<keyword evidence="1" id="KW-0732">Signal</keyword>
<accession>A0A0A7CN14</accession>
<reference evidence="2 4" key="1">
    <citation type="journal article" date="2014" name="Genome Biol. Evol.">
        <title>The secreted proteins of Achlya hypogyna and Thraustotheca clavata identify the ancestral oomycete secretome and reveal gene acquisitions by horizontal gene transfer.</title>
        <authorList>
            <person name="Misner I."/>
            <person name="Blouin N."/>
            <person name="Leonard G."/>
            <person name="Richards T.A."/>
            <person name="Lane C.E."/>
        </authorList>
    </citation>
    <scope>NUCLEOTIDE SEQUENCE</scope>
    <source>
        <strain evidence="2 4">ATCC 48635</strain>
    </source>
</reference>
<keyword evidence="4" id="KW-1185">Reference proteome</keyword>
<gene>
    <name evidence="3" type="ORF">ACHHYP_00914</name>
</gene>
<proteinExistence type="predicted"/>
<sequence>MPKVATSALVAVLMTILAILDACRETLGRWVTALGGHPTSMLDELVYPAGSNCHAPTYKWLSHSFRAADYVQTESSSECTNPGVNNAATEAPLELKRTTSGLLVADYMCPCGECPWYGPIEESVAASRMPRSLKHTVCRVLQAYSTYNEAVGFYASMVPWAQYCVESCGGNEDAAFAAFVQLCML</sequence>
<dbReference type="EMBL" id="JNBR01000350">
    <property type="protein sequence ID" value="OQR94790.1"/>
    <property type="molecule type" value="Genomic_DNA"/>
</dbReference>
<evidence type="ECO:0000313" key="2">
    <source>
        <dbReference type="EMBL" id="AIG55819.1"/>
    </source>
</evidence>